<evidence type="ECO:0000256" key="3">
    <source>
        <dbReference type="ARBA" id="ARBA00011738"/>
    </source>
</evidence>
<dbReference type="OrthoDB" id="9806203at2"/>
<evidence type="ECO:0000313" key="15">
    <source>
        <dbReference type="Proteomes" id="UP000198640"/>
    </source>
</evidence>
<keyword evidence="4 9" id="KW-0210">Decarboxylase</keyword>
<organism evidence="14 15">
    <name type="scientific">Nitrosomonas halophila</name>
    <dbReference type="NCBI Taxonomy" id="44576"/>
    <lineage>
        <taxon>Bacteria</taxon>
        <taxon>Pseudomonadati</taxon>
        <taxon>Pseudomonadota</taxon>
        <taxon>Betaproteobacteria</taxon>
        <taxon>Nitrosomonadales</taxon>
        <taxon>Nitrosomonadaceae</taxon>
        <taxon>Nitrosomonas</taxon>
    </lineage>
</organism>
<feature type="active site" description="For OMPdecase activity" evidence="10">
    <location>
        <position position="65"/>
    </location>
</feature>
<dbReference type="AlphaFoldDB" id="A0A1H3HDY9"/>
<dbReference type="HAMAP" id="MF_01200_B">
    <property type="entry name" value="OMPdecase_type1_B"/>
    <property type="match status" value="1"/>
</dbReference>
<evidence type="ECO:0000256" key="4">
    <source>
        <dbReference type="ARBA" id="ARBA00022793"/>
    </source>
</evidence>
<dbReference type="Gene3D" id="3.20.20.70">
    <property type="entry name" value="Aldolase class I"/>
    <property type="match status" value="1"/>
</dbReference>
<comment type="pathway">
    <text evidence="2 9 12">Pyrimidine metabolism; UMP biosynthesis via de novo pathway; UMP from orotate: step 2/2.</text>
</comment>
<dbReference type="UniPathway" id="UPA00070">
    <property type="reaction ID" value="UER00120"/>
</dbReference>
<evidence type="ECO:0000256" key="11">
    <source>
        <dbReference type="PIRSR" id="PIRSR614732-2"/>
    </source>
</evidence>
<gene>
    <name evidence="9" type="primary">pyrF</name>
    <name evidence="14" type="ORF">SAMN05421881_101941</name>
</gene>
<dbReference type="GO" id="GO:0044205">
    <property type="term" value="P:'de novo' UMP biosynthetic process"/>
    <property type="evidence" value="ECO:0007669"/>
    <property type="project" value="UniProtKB-UniRule"/>
</dbReference>
<comment type="subunit">
    <text evidence="3 9">Homodimer.</text>
</comment>
<evidence type="ECO:0000256" key="9">
    <source>
        <dbReference type="HAMAP-Rule" id="MF_01200"/>
    </source>
</evidence>
<dbReference type="NCBIfam" id="TIGR01740">
    <property type="entry name" value="pyrF"/>
    <property type="match status" value="1"/>
</dbReference>
<feature type="active site" description="Proton donor" evidence="9">
    <location>
        <position position="62"/>
    </location>
</feature>
<feature type="binding site" evidence="9 11">
    <location>
        <position position="208"/>
    </location>
    <ligand>
        <name>substrate</name>
    </ligand>
</feature>
<accession>A0A1H3HDY9</accession>
<feature type="binding site" evidence="9 11">
    <location>
        <position position="178"/>
    </location>
    <ligand>
        <name>substrate</name>
    </ligand>
</feature>
<name>A0A1H3HDY9_9PROT</name>
<keyword evidence="5 9" id="KW-0665">Pyrimidine biosynthesis</keyword>
<dbReference type="InterPro" id="IPR047596">
    <property type="entry name" value="OMPdecase_bac"/>
</dbReference>
<comment type="similarity">
    <text evidence="8 9">Belongs to the OMP decarboxylase family. Type 1 subfamily.</text>
</comment>
<evidence type="ECO:0000256" key="10">
    <source>
        <dbReference type="PIRSR" id="PIRSR614732-1"/>
    </source>
</evidence>
<dbReference type="InterPro" id="IPR018089">
    <property type="entry name" value="OMPdecase_AS"/>
</dbReference>
<feature type="binding site" evidence="9 11">
    <location>
        <position position="207"/>
    </location>
    <ligand>
        <name>substrate</name>
    </ligand>
</feature>
<dbReference type="GO" id="GO:0005829">
    <property type="term" value="C:cytosol"/>
    <property type="evidence" value="ECO:0007669"/>
    <property type="project" value="TreeGrafter"/>
</dbReference>
<proteinExistence type="inferred from homology"/>
<reference evidence="14 15" key="1">
    <citation type="submission" date="2016-10" db="EMBL/GenBank/DDBJ databases">
        <authorList>
            <person name="de Groot N.N."/>
        </authorList>
    </citation>
    <scope>NUCLEOTIDE SEQUENCE [LARGE SCALE GENOMIC DNA]</scope>
    <source>
        <strain evidence="14 15">Nm1</strain>
    </source>
</reference>
<dbReference type="Pfam" id="PF00215">
    <property type="entry name" value="OMPdecase"/>
    <property type="match status" value="1"/>
</dbReference>
<dbReference type="EMBL" id="FNOY01000019">
    <property type="protein sequence ID" value="SDY13550.1"/>
    <property type="molecule type" value="Genomic_DNA"/>
</dbReference>
<keyword evidence="6 9" id="KW-0456">Lyase</keyword>
<evidence type="ECO:0000256" key="12">
    <source>
        <dbReference type="RuleBase" id="RU000512"/>
    </source>
</evidence>
<dbReference type="PANTHER" id="PTHR32119">
    <property type="entry name" value="OROTIDINE 5'-PHOSPHATE DECARBOXYLASE"/>
    <property type="match status" value="1"/>
</dbReference>
<sequence length="233" mass="24783">MSDPRIIVALDFPDPAQALALAAQLDSRLCRVKVGKELFTLAGPPLIEKLMTLGFQVFLDLKYHDIPNTVAAACRAASGLGVWMINVHALGGRKMMLAARQALDGRATKLIAVTLLTSLRHDDLNEIGIHEAPEVVVLRLAVLAQQCGLDGVVCSALEAAQLRVSLGSGFLLVTPGIRTAADNLDDQARVATPSAAIANGVDYLVIGRPITQSPDPLDALERLNHEVACVSER</sequence>
<evidence type="ECO:0000256" key="7">
    <source>
        <dbReference type="ARBA" id="ARBA00049157"/>
    </source>
</evidence>
<dbReference type="InterPro" id="IPR014732">
    <property type="entry name" value="OMPdecase"/>
</dbReference>
<evidence type="ECO:0000256" key="6">
    <source>
        <dbReference type="ARBA" id="ARBA00023239"/>
    </source>
</evidence>
<evidence type="ECO:0000259" key="13">
    <source>
        <dbReference type="SMART" id="SM00934"/>
    </source>
</evidence>
<feature type="binding site" evidence="9">
    <location>
        <begin position="60"/>
        <end position="69"/>
    </location>
    <ligand>
        <name>substrate</name>
    </ligand>
</feature>
<dbReference type="EC" id="4.1.1.23" evidence="9"/>
<evidence type="ECO:0000313" key="14">
    <source>
        <dbReference type="EMBL" id="SDY13550.1"/>
    </source>
</evidence>
<dbReference type="Proteomes" id="UP000198640">
    <property type="component" value="Unassembled WGS sequence"/>
</dbReference>
<dbReference type="PROSITE" id="PS00156">
    <property type="entry name" value="OMPDECASE"/>
    <property type="match status" value="1"/>
</dbReference>
<dbReference type="PANTHER" id="PTHR32119:SF2">
    <property type="entry name" value="OROTIDINE 5'-PHOSPHATE DECARBOXYLASE"/>
    <property type="match status" value="1"/>
</dbReference>
<dbReference type="InterPro" id="IPR011060">
    <property type="entry name" value="RibuloseP-bd_barrel"/>
</dbReference>
<dbReference type="CDD" id="cd04725">
    <property type="entry name" value="OMP_decarboxylase_like"/>
    <property type="match status" value="1"/>
</dbReference>
<comment type="catalytic activity">
    <reaction evidence="7 9 12">
        <text>orotidine 5'-phosphate + H(+) = UMP + CO2</text>
        <dbReference type="Rhea" id="RHEA:11596"/>
        <dbReference type="ChEBI" id="CHEBI:15378"/>
        <dbReference type="ChEBI" id="CHEBI:16526"/>
        <dbReference type="ChEBI" id="CHEBI:57538"/>
        <dbReference type="ChEBI" id="CHEBI:57865"/>
        <dbReference type="EC" id="4.1.1.23"/>
    </reaction>
</comment>
<protein>
    <recommendedName>
        <fullName evidence="9">Orotidine 5'-phosphate decarboxylase</fullName>
        <ecNumber evidence="9">4.1.1.23</ecNumber>
    </recommendedName>
    <alternativeName>
        <fullName evidence="9">OMP decarboxylase</fullName>
        <shortName evidence="9">OMPDCase</shortName>
        <shortName evidence="9">OMPdecase</shortName>
    </alternativeName>
</protein>
<evidence type="ECO:0000256" key="5">
    <source>
        <dbReference type="ARBA" id="ARBA00022975"/>
    </source>
</evidence>
<feature type="binding site" evidence="9 11">
    <location>
        <position position="33"/>
    </location>
    <ligand>
        <name>substrate</name>
    </ligand>
</feature>
<feature type="domain" description="Orotidine 5'-phosphate decarboxylase" evidence="13">
    <location>
        <begin position="5"/>
        <end position="223"/>
    </location>
</feature>
<feature type="binding site" evidence="9 11">
    <location>
        <position position="11"/>
    </location>
    <ligand>
        <name>substrate</name>
    </ligand>
</feature>
<dbReference type="SMART" id="SM00934">
    <property type="entry name" value="OMPdecase"/>
    <property type="match status" value="1"/>
</dbReference>
<evidence type="ECO:0000256" key="1">
    <source>
        <dbReference type="ARBA" id="ARBA00002356"/>
    </source>
</evidence>
<dbReference type="GO" id="GO:0006207">
    <property type="term" value="P:'de novo' pyrimidine nucleobase biosynthetic process"/>
    <property type="evidence" value="ECO:0007669"/>
    <property type="project" value="InterPro"/>
</dbReference>
<dbReference type="NCBIfam" id="NF001273">
    <property type="entry name" value="PRK00230.1"/>
    <property type="match status" value="1"/>
</dbReference>
<feature type="active site" description="For OMPdecase activity" evidence="10">
    <location>
        <position position="60"/>
    </location>
</feature>
<dbReference type="RefSeq" id="WP_090413458.1">
    <property type="nucleotide sequence ID" value="NZ_FNOY01000019.1"/>
</dbReference>
<dbReference type="STRING" id="44576.SAMN05421881_101941"/>
<comment type="function">
    <text evidence="1 9">Catalyzes the decarboxylation of orotidine 5'-monophosphate (OMP) to uridine 5'-monophosphate (UMP).</text>
</comment>
<dbReference type="InterPro" id="IPR001754">
    <property type="entry name" value="OMPdeCOase_dom"/>
</dbReference>
<keyword evidence="15" id="KW-1185">Reference proteome</keyword>
<feature type="active site" description="For OMPdecase activity" evidence="10">
    <location>
        <position position="62"/>
    </location>
</feature>
<feature type="binding site" evidence="9 11">
    <location>
        <position position="187"/>
    </location>
    <ligand>
        <name>substrate</name>
    </ligand>
</feature>
<evidence type="ECO:0000256" key="2">
    <source>
        <dbReference type="ARBA" id="ARBA00004861"/>
    </source>
</evidence>
<feature type="binding site" evidence="9 11">
    <location>
        <position position="117"/>
    </location>
    <ligand>
        <name>substrate</name>
    </ligand>
</feature>
<evidence type="ECO:0000256" key="8">
    <source>
        <dbReference type="ARBA" id="ARBA00061012"/>
    </source>
</evidence>
<dbReference type="GO" id="GO:0004590">
    <property type="term" value="F:orotidine-5'-phosphate decarboxylase activity"/>
    <property type="evidence" value="ECO:0007669"/>
    <property type="project" value="UniProtKB-UniRule"/>
</dbReference>
<dbReference type="InterPro" id="IPR013785">
    <property type="entry name" value="Aldolase_TIM"/>
</dbReference>
<dbReference type="FunFam" id="3.20.20.70:FF:000015">
    <property type="entry name" value="Orotidine 5'-phosphate decarboxylase"/>
    <property type="match status" value="1"/>
</dbReference>
<dbReference type="SUPFAM" id="SSF51366">
    <property type="entry name" value="Ribulose-phoshate binding barrel"/>
    <property type="match status" value="1"/>
</dbReference>